<dbReference type="EMBL" id="GBRH01249266">
    <property type="protein sequence ID" value="JAD48629.1"/>
    <property type="molecule type" value="Transcribed_RNA"/>
</dbReference>
<organism evidence="1">
    <name type="scientific">Arundo donax</name>
    <name type="common">Giant reed</name>
    <name type="synonym">Donax arundinaceus</name>
    <dbReference type="NCBI Taxonomy" id="35708"/>
    <lineage>
        <taxon>Eukaryota</taxon>
        <taxon>Viridiplantae</taxon>
        <taxon>Streptophyta</taxon>
        <taxon>Embryophyta</taxon>
        <taxon>Tracheophyta</taxon>
        <taxon>Spermatophyta</taxon>
        <taxon>Magnoliopsida</taxon>
        <taxon>Liliopsida</taxon>
        <taxon>Poales</taxon>
        <taxon>Poaceae</taxon>
        <taxon>PACMAD clade</taxon>
        <taxon>Arundinoideae</taxon>
        <taxon>Arundineae</taxon>
        <taxon>Arundo</taxon>
    </lineage>
</organism>
<accession>A0A0A9AAF9</accession>
<evidence type="ECO:0000313" key="1">
    <source>
        <dbReference type="EMBL" id="JAD48629.1"/>
    </source>
</evidence>
<proteinExistence type="predicted"/>
<name>A0A0A9AAF9_ARUDO</name>
<dbReference type="AlphaFoldDB" id="A0A0A9AAF9"/>
<reference evidence="1" key="1">
    <citation type="submission" date="2014-09" db="EMBL/GenBank/DDBJ databases">
        <authorList>
            <person name="Magalhaes I.L.F."/>
            <person name="Oliveira U."/>
            <person name="Santos F.R."/>
            <person name="Vidigal T.H.D.A."/>
            <person name="Brescovit A.D."/>
            <person name="Santos A.J."/>
        </authorList>
    </citation>
    <scope>NUCLEOTIDE SEQUENCE</scope>
    <source>
        <tissue evidence="1">Shoot tissue taken approximately 20 cm above the soil surface</tissue>
    </source>
</reference>
<sequence>MSAVCVRSCIKDCSKVKRGPSIMSFDPHS</sequence>
<reference evidence="1" key="2">
    <citation type="journal article" date="2015" name="Data Brief">
        <title>Shoot transcriptome of the giant reed, Arundo donax.</title>
        <authorList>
            <person name="Barrero R.A."/>
            <person name="Guerrero F.D."/>
            <person name="Moolhuijzen P."/>
            <person name="Goolsby J.A."/>
            <person name="Tidwell J."/>
            <person name="Bellgard S.E."/>
            <person name="Bellgard M.I."/>
        </authorList>
    </citation>
    <scope>NUCLEOTIDE SEQUENCE</scope>
    <source>
        <tissue evidence="1">Shoot tissue taken approximately 20 cm above the soil surface</tissue>
    </source>
</reference>
<protein>
    <submittedName>
        <fullName evidence="1">Uncharacterized protein</fullName>
    </submittedName>
</protein>